<keyword evidence="2" id="KW-0812">Transmembrane</keyword>
<name>A0A8J3U2H5_9ACTN</name>
<feature type="compositionally biased region" description="Basic and acidic residues" evidence="1">
    <location>
        <begin position="32"/>
        <end position="44"/>
    </location>
</feature>
<keyword evidence="2" id="KW-0472">Membrane</keyword>
<comment type="caution">
    <text evidence="3">The sequence shown here is derived from an EMBL/GenBank/DDBJ whole genome shotgun (WGS) entry which is preliminary data.</text>
</comment>
<sequence>MAHTDHTQDSHISTAGIASQGAPIKPGQRHPTHPEPGSHQDITTRQHTKTTNEEITVLSERALMALTSSGLAATVMTSLMLADGASWPHSLIVGLGAGGGVLVGIVTILGRGDQR</sequence>
<dbReference type="Proteomes" id="UP000622547">
    <property type="component" value="Unassembled WGS sequence"/>
</dbReference>
<dbReference type="AlphaFoldDB" id="A0A8J3U2H5"/>
<organism evidence="3 4">
    <name type="scientific">Planotetraspora phitsanulokensis</name>
    <dbReference type="NCBI Taxonomy" id="575192"/>
    <lineage>
        <taxon>Bacteria</taxon>
        <taxon>Bacillati</taxon>
        <taxon>Actinomycetota</taxon>
        <taxon>Actinomycetes</taxon>
        <taxon>Streptosporangiales</taxon>
        <taxon>Streptosporangiaceae</taxon>
        <taxon>Planotetraspora</taxon>
    </lineage>
</organism>
<reference evidence="3 4" key="1">
    <citation type="submission" date="2021-01" db="EMBL/GenBank/DDBJ databases">
        <title>Whole genome shotgun sequence of Planotetraspora phitsanulokensis NBRC 104273.</title>
        <authorList>
            <person name="Komaki H."/>
            <person name="Tamura T."/>
        </authorList>
    </citation>
    <scope>NUCLEOTIDE SEQUENCE [LARGE SCALE GENOMIC DNA]</scope>
    <source>
        <strain evidence="3 4">NBRC 104273</strain>
    </source>
</reference>
<accession>A0A8J3U2H5</accession>
<evidence type="ECO:0000313" key="4">
    <source>
        <dbReference type="Proteomes" id="UP000622547"/>
    </source>
</evidence>
<dbReference type="EMBL" id="BOOP01000008">
    <property type="protein sequence ID" value="GII37015.1"/>
    <property type="molecule type" value="Genomic_DNA"/>
</dbReference>
<proteinExistence type="predicted"/>
<keyword evidence="4" id="KW-1185">Reference proteome</keyword>
<protein>
    <submittedName>
        <fullName evidence="3">Uncharacterized protein</fullName>
    </submittedName>
</protein>
<evidence type="ECO:0000256" key="2">
    <source>
        <dbReference type="SAM" id="Phobius"/>
    </source>
</evidence>
<gene>
    <name evidence="3" type="ORF">Pph01_20180</name>
</gene>
<dbReference type="RefSeq" id="WP_204072734.1">
    <property type="nucleotide sequence ID" value="NZ_BAABHI010000037.1"/>
</dbReference>
<evidence type="ECO:0000256" key="1">
    <source>
        <dbReference type="SAM" id="MobiDB-lite"/>
    </source>
</evidence>
<evidence type="ECO:0000313" key="3">
    <source>
        <dbReference type="EMBL" id="GII37015.1"/>
    </source>
</evidence>
<feature type="transmembrane region" description="Helical" evidence="2">
    <location>
        <begin position="87"/>
        <end position="109"/>
    </location>
</feature>
<keyword evidence="2" id="KW-1133">Transmembrane helix</keyword>
<feature type="region of interest" description="Disordered" evidence="1">
    <location>
        <begin position="1"/>
        <end position="52"/>
    </location>
</feature>
<feature type="transmembrane region" description="Helical" evidence="2">
    <location>
        <begin position="62"/>
        <end position="81"/>
    </location>
</feature>